<dbReference type="PANTHER" id="PTHR48085">
    <property type="entry name" value="CADMIUM/ZINC-TRANSPORTING ATPASE HMA2-RELATED"/>
    <property type="match status" value="1"/>
</dbReference>
<keyword evidence="8" id="KW-0547">Nucleotide-binding</keyword>
<evidence type="ECO:0000256" key="2">
    <source>
        <dbReference type="ARBA" id="ARBA00006024"/>
    </source>
</evidence>
<dbReference type="AlphaFoldDB" id="A0A1Q5PZT7"/>
<keyword evidence="6 8" id="KW-1133">Transmembrane helix</keyword>
<keyword evidence="8" id="KW-1003">Cell membrane</keyword>
<dbReference type="SFLD" id="SFLDF00027">
    <property type="entry name" value="p-type_atpase"/>
    <property type="match status" value="1"/>
</dbReference>
<evidence type="ECO:0000313" key="11">
    <source>
        <dbReference type="Proteomes" id="UP000185628"/>
    </source>
</evidence>
<comment type="caution">
    <text evidence="10">The sequence shown here is derived from an EMBL/GenBank/DDBJ whole genome shotgun (WGS) entry which is preliminary data.</text>
</comment>
<dbReference type="SUPFAM" id="SSF56784">
    <property type="entry name" value="HAD-like"/>
    <property type="match status" value="1"/>
</dbReference>
<dbReference type="InterPro" id="IPR001757">
    <property type="entry name" value="P_typ_ATPase"/>
</dbReference>
<dbReference type="SFLD" id="SFLDS00003">
    <property type="entry name" value="Haloacid_Dehalogenase"/>
    <property type="match status" value="1"/>
</dbReference>
<feature type="transmembrane region" description="Helical" evidence="8">
    <location>
        <begin position="558"/>
        <end position="578"/>
    </location>
</feature>
<dbReference type="PRINTS" id="PR00119">
    <property type="entry name" value="CATATPASE"/>
</dbReference>
<dbReference type="InterPro" id="IPR027256">
    <property type="entry name" value="P-typ_ATPase_IB"/>
</dbReference>
<comment type="subcellular location">
    <subcellularLocation>
        <location evidence="1">Cell membrane</location>
        <topology evidence="1">Multi-pass membrane protein</topology>
    </subcellularLocation>
</comment>
<evidence type="ECO:0000256" key="3">
    <source>
        <dbReference type="ARBA" id="ARBA00022692"/>
    </source>
</evidence>
<dbReference type="Gene3D" id="3.40.1110.10">
    <property type="entry name" value="Calcium-transporting ATPase, cytoplasmic domain N"/>
    <property type="match status" value="1"/>
</dbReference>
<dbReference type="InterPro" id="IPR059000">
    <property type="entry name" value="ATPase_P-type_domA"/>
</dbReference>
<evidence type="ECO:0000256" key="7">
    <source>
        <dbReference type="ARBA" id="ARBA00023136"/>
    </source>
</evidence>
<keyword evidence="4 8" id="KW-0479">Metal-binding</keyword>
<dbReference type="InterPro" id="IPR036412">
    <property type="entry name" value="HAD-like_sf"/>
</dbReference>
<feature type="transmembrane region" description="Helical" evidence="8">
    <location>
        <begin position="255"/>
        <end position="277"/>
    </location>
</feature>
<gene>
    <name evidence="10" type="ORF">BSZ39_12225</name>
</gene>
<dbReference type="SUPFAM" id="SSF81653">
    <property type="entry name" value="Calcium ATPase, transduction domain A"/>
    <property type="match status" value="1"/>
</dbReference>
<feature type="domain" description="P-type ATPase A" evidence="9">
    <location>
        <begin position="115"/>
        <end position="213"/>
    </location>
</feature>
<sequence length="644" mass="66796">MATLAVGVVGLILAFALPRYVLFQLGGVEVTLVQALVSTFALIVAADQFRDMVEDLRRGAWGIDILAIVAICATVLVGEYWAALVVCLMLSGGEALEDFASARARSELTGVLERAPSLAHRVDGDTVTTIPVTEVRVGDILLIRPSEILPVDAELMTERAALDESSLTGESLPVTHTRGDEVMSGSLNGSSAIHVRALSDAANSRYQQIVSLVAEAAESRSPMVRLADRIALPFTLFSLAVAGLGWYLAGDPLRAAQILVVATPCPLLIAAPVAFMAGMSRAARAGIIVKDGGTIERLSRIETAAFDKTGTLTRGAPEVVDITVANGFSADEILQHAAAVEEYSTHPLARAIVAAAQTKGLSVPAASDVTEAVAAGFEGIVNGRKVAVGKQSWIADIVTDPSAIEGMRRGQKAGTSLVHVAIDGRYVGVIALADQYRPEAARTIAELGRLGVGRVMMLSGDTPATAKLVGKELGIDDVRAGLLPEDKVGAINDASIKPVMMVGDGVNDAPVLAAADVGVAMGLTGSAAAADSADVVLMKDDVHRAAVAVGVGQHTTRVALQAIGIGVALSVILMGIAFTGVMPAIVGAGAQELVDLVCILWALRAMKPGRHEPALTENLDVRKECFATCTLPARDAKECCLATP</sequence>
<comment type="similarity">
    <text evidence="2 8">Belongs to the cation transport ATPase (P-type) (TC 3.A.3) family. Type IB subfamily.</text>
</comment>
<dbReference type="InterPro" id="IPR023298">
    <property type="entry name" value="ATPase_P-typ_TM_dom_sf"/>
</dbReference>
<feature type="transmembrane region" description="Helical" evidence="8">
    <location>
        <begin position="230"/>
        <end position="249"/>
    </location>
</feature>
<dbReference type="Gene3D" id="2.70.150.10">
    <property type="entry name" value="Calcium-transporting ATPase, cytoplasmic transduction domain A"/>
    <property type="match status" value="1"/>
</dbReference>
<dbReference type="InterPro" id="IPR051014">
    <property type="entry name" value="Cation_Transport_ATPase_IB"/>
</dbReference>
<keyword evidence="8" id="KW-0067">ATP-binding</keyword>
<evidence type="ECO:0000256" key="5">
    <source>
        <dbReference type="ARBA" id="ARBA00022967"/>
    </source>
</evidence>
<dbReference type="NCBIfam" id="TIGR01494">
    <property type="entry name" value="ATPase_P-type"/>
    <property type="match status" value="1"/>
</dbReference>
<keyword evidence="11" id="KW-1185">Reference proteome</keyword>
<dbReference type="PROSITE" id="PS00154">
    <property type="entry name" value="ATPASE_E1_E2"/>
    <property type="match status" value="1"/>
</dbReference>
<dbReference type="GO" id="GO:0005886">
    <property type="term" value="C:plasma membrane"/>
    <property type="evidence" value="ECO:0007669"/>
    <property type="project" value="UniProtKB-SubCell"/>
</dbReference>
<dbReference type="InterPro" id="IPR023299">
    <property type="entry name" value="ATPase_P-typ_cyto_dom_N"/>
</dbReference>
<dbReference type="Gene3D" id="3.40.50.1000">
    <property type="entry name" value="HAD superfamily/HAD-like"/>
    <property type="match status" value="1"/>
</dbReference>
<dbReference type="InterPro" id="IPR023214">
    <property type="entry name" value="HAD_sf"/>
</dbReference>
<dbReference type="InterPro" id="IPR018303">
    <property type="entry name" value="ATPase_P-typ_P_site"/>
</dbReference>
<name>A0A1Q5PZT7_9ACTO</name>
<dbReference type="GO" id="GO:0005524">
    <property type="term" value="F:ATP binding"/>
    <property type="evidence" value="ECO:0007669"/>
    <property type="project" value="UniProtKB-UniRule"/>
</dbReference>
<dbReference type="Pfam" id="PF00702">
    <property type="entry name" value="Hydrolase"/>
    <property type="match status" value="1"/>
</dbReference>
<dbReference type="NCBIfam" id="TIGR01525">
    <property type="entry name" value="ATPase-IB_hvy"/>
    <property type="match status" value="1"/>
</dbReference>
<accession>A0A1Q5PZT7</accession>
<dbReference type="GO" id="GO:0046872">
    <property type="term" value="F:metal ion binding"/>
    <property type="evidence" value="ECO:0007669"/>
    <property type="project" value="UniProtKB-KW"/>
</dbReference>
<evidence type="ECO:0000256" key="8">
    <source>
        <dbReference type="RuleBase" id="RU362081"/>
    </source>
</evidence>
<dbReference type="PANTHER" id="PTHR48085:SF5">
    <property type="entry name" value="CADMIUM_ZINC-TRANSPORTING ATPASE HMA4-RELATED"/>
    <property type="match status" value="1"/>
</dbReference>
<evidence type="ECO:0000313" key="10">
    <source>
        <dbReference type="EMBL" id="OKL52939.1"/>
    </source>
</evidence>
<dbReference type="Pfam" id="PF00122">
    <property type="entry name" value="E1-E2_ATPase"/>
    <property type="match status" value="1"/>
</dbReference>
<dbReference type="InterPro" id="IPR008250">
    <property type="entry name" value="ATPase_P-typ_transduc_dom_A_sf"/>
</dbReference>
<organism evidence="10 11">
    <name type="scientific">Bowdeniella nasicola</name>
    <dbReference type="NCBI Taxonomy" id="208480"/>
    <lineage>
        <taxon>Bacteria</taxon>
        <taxon>Bacillati</taxon>
        <taxon>Actinomycetota</taxon>
        <taxon>Actinomycetes</taxon>
        <taxon>Actinomycetales</taxon>
        <taxon>Actinomycetaceae</taxon>
        <taxon>Bowdeniella</taxon>
    </lineage>
</organism>
<evidence type="ECO:0000256" key="6">
    <source>
        <dbReference type="ARBA" id="ARBA00022989"/>
    </source>
</evidence>
<reference evidence="11" key="1">
    <citation type="submission" date="2016-12" db="EMBL/GenBank/DDBJ databases">
        <authorList>
            <person name="Meng X."/>
        </authorList>
    </citation>
    <scope>NUCLEOTIDE SEQUENCE [LARGE SCALE GENOMIC DNA]</scope>
    <source>
        <strain evidence="11">DSM 19116</strain>
    </source>
</reference>
<dbReference type="SFLD" id="SFLDG00002">
    <property type="entry name" value="C1.7:_P-type_atpase_like"/>
    <property type="match status" value="1"/>
</dbReference>
<evidence type="ECO:0000259" key="9">
    <source>
        <dbReference type="Pfam" id="PF00122"/>
    </source>
</evidence>
<dbReference type="EMBL" id="MQVR01000118">
    <property type="protein sequence ID" value="OKL52939.1"/>
    <property type="molecule type" value="Genomic_DNA"/>
</dbReference>
<keyword evidence="7 8" id="KW-0472">Membrane</keyword>
<keyword evidence="3 8" id="KW-0812">Transmembrane</keyword>
<dbReference type="InterPro" id="IPR044492">
    <property type="entry name" value="P_typ_ATPase_HD_dom"/>
</dbReference>
<keyword evidence="5" id="KW-1278">Translocase</keyword>
<dbReference type="GO" id="GO:0015086">
    <property type="term" value="F:cadmium ion transmembrane transporter activity"/>
    <property type="evidence" value="ECO:0007669"/>
    <property type="project" value="TreeGrafter"/>
</dbReference>
<dbReference type="SUPFAM" id="SSF81665">
    <property type="entry name" value="Calcium ATPase, transmembrane domain M"/>
    <property type="match status" value="1"/>
</dbReference>
<dbReference type="GO" id="GO:0016887">
    <property type="term" value="F:ATP hydrolysis activity"/>
    <property type="evidence" value="ECO:0007669"/>
    <property type="project" value="InterPro"/>
</dbReference>
<protein>
    <recommendedName>
        <fullName evidence="9">P-type ATPase A domain-containing protein</fullName>
    </recommendedName>
</protein>
<dbReference type="GO" id="GO:0019829">
    <property type="term" value="F:ATPase-coupled monoatomic cation transmembrane transporter activity"/>
    <property type="evidence" value="ECO:0007669"/>
    <property type="project" value="InterPro"/>
</dbReference>
<feature type="transmembrane region" description="Helical" evidence="8">
    <location>
        <begin position="59"/>
        <end position="82"/>
    </location>
</feature>
<dbReference type="Proteomes" id="UP000185628">
    <property type="component" value="Unassembled WGS sequence"/>
</dbReference>
<proteinExistence type="inferred from homology"/>
<evidence type="ECO:0000256" key="4">
    <source>
        <dbReference type="ARBA" id="ARBA00022723"/>
    </source>
</evidence>
<evidence type="ECO:0000256" key="1">
    <source>
        <dbReference type="ARBA" id="ARBA00004651"/>
    </source>
</evidence>